<evidence type="ECO:0000256" key="1">
    <source>
        <dbReference type="ARBA" id="ARBA00004496"/>
    </source>
</evidence>
<dbReference type="PROSITE" id="PS01162">
    <property type="entry name" value="QOR_ZETA_CRYSTAL"/>
    <property type="match status" value="1"/>
</dbReference>
<dbReference type="GO" id="GO:0016491">
    <property type="term" value="F:oxidoreductase activity"/>
    <property type="evidence" value="ECO:0007669"/>
    <property type="project" value="InterPro"/>
</dbReference>
<keyword evidence="8" id="KW-1185">Reference proteome</keyword>
<dbReference type="Proteomes" id="UP000549913">
    <property type="component" value="Unassembled WGS sequence"/>
</dbReference>
<dbReference type="Gene3D" id="3.90.180.10">
    <property type="entry name" value="Medium-chain alcohol dehydrogenases, catalytic domain"/>
    <property type="match status" value="1"/>
</dbReference>
<keyword evidence="4" id="KW-0521">NADP</keyword>
<dbReference type="SMART" id="SM00829">
    <property type="entry name" value="PKS_ER"/>
    <property type="match status" value="1"/>
</dbReference>
<dbReference type="InterPro" id="IPR051603">
    <property type="entry name" value="Zinc-ADH_QOR/CCCR"/>
</dbReference>
<dbReference type="InterPro" id="IPR002364">
    <property type="entry name" value="Quin_OxRdtase/zeta-crystal_CS"/>
</dbReference>
<dbReference type="SUPFAM" id="SSF50129">
    <property type="entry name" value="GroES-like"/>
    <property type="match status" value="1"/>
</dbReference>
<dbReference type="Pfam" id="PF08240">
    <property type="entry name" value="ADH_N"/>
    <property type="match status" value="1"/>
</dbReference>
<comment type="subunit">
    <text evidence="2">Homotetramer.</text>
</comment>
<dbReference type="PANTHER" id="PTHR44154">
    <property type="entry name" value="QUINONE OXIDOREDUCTASE"/>
    <property type="match status" value="1"/>
</dbReference>
<dbReference type="InterPro" id="IPR011032">
    <property type="entry name" value="GroES-like_sf"/>
</dbReference>
<protein>
    <submittedName>
        <fullName evidence="7">NADPH:quinone reductase-like Zn-dependent oxidoreductase</fullName>
    </submittedName>
</protein>
<dbReference type="Gene3D" id="3.40.50.720">
    <property type="entry name" value="NAD(P)-binding Rossmann-like Domain"/>
    <property type="match status" value="1"/>
</dbReference>
<comment type="caution">
    <text evidence="7">The sequence shown here is derived from an EMBL/GenBank/DDBJ whole genome shotgun (WGS) entry which is preliminary data.</text>
</comment>
<keyword evidence="3" id="KW-0963">Cytoplasm</keyword>
<gene>
    <name evidence="7" type="ORF">BJ984_000518</name>
</gene>
<feature type="domain" description="Enoyl reductase (ER)" evidence="6">
    <location>
        <begin position="10"/>
        <end position="295"/>
    </location>
</feature>
<dbReference type="InterPro" id="IPR036291">
    <property type="entry name" value="NAD(P)-bd_dom_sf"/>
</dbReference>
<dbReference type="SUPFAM" id="SSF51735">
    <property type="entry name" value="NAD(P)-binding Rossmann-fold domains"/>
    <property type="match status" value="1"/>
</dbReference>
<dbReference type="EMBL" id="JACCBM010000001">
    <property type="protein sequence ID" value="NYD69360.1"/>
    <property type="molecule type" value="Genomic_DNA"/>
</dbReference>
<evidence type="ECO:0000256" key="4">
    <source>
        <dbReference type="ARBA" id="ARBA00022857"/>
    </source>
</evidence>
<organism evidence="7 8">
    <name type="scientific">Herbiconiux flava</name>
    <dbReference type="NCBI Taxonomy" id="881268"/>
    <lineage>
        <taxon>Bacteria</taxon>
        <taxon>Bacillati</taxon>
        <taxon>Actinomycetota</taxon>
        <taxon>Actinomycetes</taxon>
        <taxon>Micrococcales</taxon>
        <taxon>Microbacteriaceae</taxon>
        <taxon>Herbiconiux</taxon>
    </lineage>
</organism>
<keyword evidence="5" id="KW-0694">RNA-binding</keyword>
<proteinExistence type="predicted"/>
<dbReference type="CDD" id="cd05289">
    <property type="entry name" value="MDR_like_2"/>
    <property type="match status" value="1"/>
</dbReference>
<evidence type="ECO:0000313" key="7">
    <source>
        <dbReference type="EMBL" id="NYD69360.1"/>
    </source>
</evidence>
<dbReference type="InterPro" id="IPR020843">
    <property type="entry name" value="ER"/>
</dbReference>
<reference evidence="7 8" key="1">
    <citation type="submission" date="2020-07" db="EMBL/GenBank/DDBJ databases">
        <title>Sequencing the genomes of 1000 actinobacteria strains.</title>
        <authorList>
            <person name="Klenk H.-P."/>
        </authorList>
    </citation>
    <scope>NUCLEOTIDE SEQUENCE [LARGE SCALE GENOMIC DNA]</scope>
    <source>
        <strain evidence="7 8">DSM 26474</strain>
    </source>
</reference>
<accession>A0A852SJ05</accession>
<name>A0A852SJ05_9MICO</name>
<dbReference type="RefSeq" id="WP_179546706.1">
    <property type="nucleotide sequence ID" value="NZ_BSEW01000001.1"/>
</dbReference>
<comment type="subcellular location">
    <subcellularLocation>
        <location evidence="1">Cytoplasm</location>
    </subcellularLocation>
</comment>
<evidence type="ECO:0000256" key="5">
    <source>
        <dbReference type="ARBA" id="ARBA00022884"/>
    </source>
</evidence>
<evidence type="ECO:0000256" key="2">
    <source>
        <dbReference type="ARBA" id="ARBA00011881"/>
    </source>
</evidence>
<evidence type="ECO:0000259" key="6">
    <source>
        <dbReference type="SMART" id="SM00829"/>
    </source>
</evidence>
<evidence type="ECO:0000256" key="3">
    <source>
        <dbReference type="ARBA" id="ARBA00022490"/>
    </source>
</evidence>
<dbReference type="InterPro" id="IPR013154">
    <property type="entry name" value="ADH-like_N"/>
</dbReference>
<dbReference type="GO" id="GO:0003723">
    <property type="term" value="F:RNA binding"/>
    <property type="evidence" value="ECO:0007669"/>
    <property type="project" value="UniProtKB-KW"/>
</dbReference>
<dbReference type="Pfam" id="PF13602">
    <property type="entry name" value="ADH_zinc_N_2"/>
    <property type="match status" value="1"/>
</dbReference>
<dbReference type="GO" id="GO:0008270">
    <property type="term" value="F:zinc ion binding"/>
    <property type="evidence" value="ECO:0007669"/>
    <property type="project" value="InterPro"/>
</dbReference>
<dbReference type="AlphaFoldDB" id="A0A852SJ05"/>
<dbReference type="GO" id="GO:0005737">
    <property type="term" value="C:cytoplasm"/>
    <property type="evidence" value="ECO:0007669"/>
    <property type="project" value="UniProtKB-SubCell"/>
</dbReference>
<evidence type="ECO:0000313" key="8">
    <source>
        <dbReference type="Proteomes" id="UP000549913"/>
    </source>
</evidence>
<sequence length="297" mass="30639">MKKISFSEFGGPDVLQLSETVTPEPGTGQIRIAVRAAGVNPVDWRVREGQRQQTHPIELPSGTGQDASGIVDKLGPGVKGVSVGDPVFGRGFETYAESAILTSWAAIPEGMPFEEAAGYPSVVETAIRAIHEVGVTPGQTLLINGASGGVGSATVQIARARDIDVIGLAGAANQDYLRDLGAKATTYGQGWMGRVQALGHVDAALDASGSGIIAELVTLTGAPERVVTIADQSAPPLGVRFLAVGGDMFAALAEARHLIAKGQLHLPIEKTYPLAAAAAAQADSQAGHTRGRRVIVI</sequence>
<dbReference type="PANTHER" id="PTHR44154:SF1">
    <property type="entry name" value="QUINONE OXIDOREDUCTASE"/>
    <property type="match status" value="1"/>
</dbReference>